<feature type="transmembrane region" description="Helical" evidence="1">
    <location>
        <begin position="49"/>
        <end position="70"/>
    </location>
</feature>
<dbReference type="Proteomes" id="UP000038045">
    <property type="component" value="Unplaced"/>
</dbReference>
<keyword evidence="1" id="KW-1133">Transmembrane helix</keyword>
<evidence type="ECO:0000256" key="1">
    <source>
        <dbReference type="SAM" id="Phobius"/>
    </source>
</evidence>
<evidence type="ECO:0000313" key="2">
    <source>
        <dbReference type="Proteomes" id="UP000038045"/>
    </source>
</evidence>
<keyword evidence="1" id="KW-0812">Transmembrane</keyword>
<evidence type="ECO:0000313" key="3">
    <source>
        <dbReference type="WBParaSite" id="PTRK_0001696750.1"/>
    </source>
</evidence>
<keyword evidence="2" id="KW-1185">Reference proteome</keyword>
<protein>
    <submittedName>
        <fullName evidence="3">Uncharacterized protein</fullName>
    </submittedName>
</protein>
<organism evidence="2 3">
    <name type="scientific">Parastrongyloides trichosuri</name>
    <name type="common">Possum-specific nematode worm</name>
    <dbReference type="NCBI Taxonomy" id="131310"/>
    <lineage>
        <taxon>Eukaryota</taxon>
        <taxon>Metazoa</taxon>
        <taxon>Ecdysozoa</taxon>
        <taxon>Nematoda</taxon>
        <taxon>Chromadorea</taxon>
        <taxon>Rhabditida</taxon>
        <taxon>Tylenchina</taxon>
        <taxon>Panagrolaimomorpha</taxon>
        <taxon>Strongyloidoidea</taxon>
        <taxon>Strongyloididae</taxon>
        <taxon>Parastrongyloides</taxon>
    </lineage>
</organism>
<reference evidence="3" key="1">
    <citation type="submission" date="2017-02" db="UniProtKB">
        <authorList>
            <consortium name="WormBaseParasite"/>
        </authorList>
    </citation>
    <scope>IDENTIFICATION</scope>
</reference>
<sequence>MLTKKNKENEIEHIYLNIANFFLKKLFINYVFYCQILTKQVRVKFTNKLLFFIIIDVEKVLKFITILFILN</sequence>
<dbReference type="WBParaSite" id="PTRK_0001696750.1">
    <property type="protein sequence ID" value="PTRK_0001696750.1"/>
    <property type="gene ID" value="PTRK_0001696750"/>
</dbReference>
<keyword evidence="1" id="KW-0472">Membrane</keyword>
<dbReference type="AlphaFoldDB" id="A0A0N5A5I6"/>
<accession>A0A0N5A5I6</accession>
<proteinExistence type="predicted"/>
<name>A0A0N5A5I6_PARTI</name>